<keyword evidence="1" id="KW-0472">Membrane</keyword>
<organism evidence="2 3">
    <name type="scientific">Symbiodinium natans</name>
    <dbReference type="NCBI Taxonomy" id="878477"/>
    <lineage>
        <taxon>Eukaryota</taxon>
        <taxon>Sar</taxon>
        <taxon>Alveolata</taxon>
        <taxon>Dinophyceae</taxon>
        <taxon>Suessiales</taxon>
        <taxon>Symbiodiniaceae</taxon>
        <taxon>Symbiodinium</taxon>
    </lineage>
</organism>
<comment type="caution">
    <text evidence="2">The sequence shown here is derived from an EMBL/GenBank/DDBJ whole genome shotgun (WGS) entry which is preliminary data.</text>
</comment>
<keyword evidence="1" id="KW-0812">Transmembrane</keyword>
<dbReference type="EMBL" id="CAJNDS010002379">
    <property type="protein sequence ID" value="CAE7455737.1"/>
    <property type="molecule type" value="Genomic_DNA"/>
</dbReference>
<name>A0A812RY35_9DINO</name>
<gene>
    <name evidence="2" type="ORF">SNAT2548_LOCUS25097</name>
</gene>
<evidence type="ECO:0000313" key="2">
    <source>
        <dbReference type="EMBL" id="CAE7455737.1"/>
    </source>
</evidence>
<dbReference type="AlphaFoldDB" id="A0A812RY35"/>
<protein>
    <submittedName>
        <fullName evidence="2">Uncharacterized protein</fullName>
    </submittedName>
</protein>
<dbReference type="OrthoDB" id="417821at2759"/>
<evidence type="ECO:0000313" key="3">
    <source>
        <dbReference type="Proteomes" id="UP000604046"/>
    </source>
</evidence>
<keyword evidence="1" id="KW-1133">Transmembrane helix</keyword>
<evidence type="ECO:0000256" key="1">
    <source>
        <dbReference type="SAM" id="Phobius"/>
    </source>
</evidence>
<feature type="transmembrane region" description="Helical" evidence="1">
    <location>
        <begin position="188"/>
        <end position="208"/>
    </location>
</feature>
<feature type="transmembrane region" description="Helical" evidence="1">
    <location>
        <begin position="66"/>
        <end position="95"/>
    </location>
</feature>
<keyword evidence="3" id="KW-1185">Reference proteome</keyword>
<reference evidence="2" key="1">
    <citation type="submission" date="2021-02" db="EMBL/GenBank/DDBJ databases">
        <authorList>
            <person name="Dougan E. K."/>
            <person name="Rhodes N."/>
            <person name="Thang M."/>
            <person name="Chan C."/>
        </authorList>
    </citation>
    <scope>NUCLEOTIDE SEQUENCE</scope>
</reference>
<feature type="transmembrane region" description="Helical" evidence="1">
    <location>
        <begin position="220"/>
        <end position="241"/>
    </location>
</feature>
<sequence length="335" mass="37438">MVASMEPTRAEIIRGVPVHCALRGCGQAMRGKQRGLYKFSRATADIDEFWSHSWHTSAWMKFFTAWYLNCGVIAAAFGMVGAAPGCILHAVGALPATVDNSFCKSQWSVLIGVTFYCLSFMFWRVRKLVFLDFLCINQEDEGLKAEAMLSIGAILKSSASMRFWCVFELASFLRSRLKEEHLSIRPNLMGPVLLIGKAGLMVLLVAWPHLLQVFAGSDEIMGSTLSLSAGLLPCFLCLVYVGRRFCCSLDTLQQQLGKFQVNDAKCYCFTVNHVDDKTGERILCDRDIMMKCIGIWFGSATDFEHLVRGHVRTTLLRELTNPFICTGKSSWPLVL</sequence>
<proteinExistence type="predicted"/>
<dbReference type="Proteomes" id="UP000604046">
    <property type="component" value="Unassembled WGS sequence"/>
</dbReference>
<feature type="transmembrane region" description="Helical" evidence="1">
    <location>
        <begin position="107"/>
        <end position="125"/>
    </location>
</feature>
<accession>A0A812RY35</accession>